<gene>
    <name evidence="6" type="ORF">DZF93_01365</name>
</gene>
<dbReference type="Proteomes" id="UP000266634">
    <property type="component" value="Unassembled WGS sequence"/>
</dbReference>
<name>A0A399SS74_9MICO</name>
<accession>A0A399SS74</accession>
<keyword evidence="1" id="KW-0949">S-adenosyl-L-methionine</keyword>
<evidence type="ECO:0000256" key="2">
    <source>
        <dbReference type="ARBA" id="ARBA00022723"/>
    </source>
</evidence>
<dbReference type="InterPro" id="IPR013785">
    <property type="entry name" value="Aldolase_TIM"/>
</dbReference>
<evidence type="ECO:0000313" key="6">
    <source>
        <dbReference type="EMBL" id="RIJ44817.1"/>
    </source>
</evidence>
<dbReference type="GO" id="GO:0046872">
    <property type="term" value="F:metal ion binding"/>
    <property type="evidence" value="ECO:0007669"/>
    <property type="project" value="UniProtKB-KW"/>
</dbReference>
<dbReference type="SFLD" id="SFLDG01067">
    <property type="entry name" value="SPASM/twitch_domain_containing"/>
    <property type="match status" value="1"/>
</dbReference>
<dbReference type="InterPro" id="IPR050377">
    <property type="entry name" value="Radical_SAM_PqqE_MftC-like"/>
</dbReference>
<dbReference type="GO" id="GO:0003824">
    <property type="term" value="F:catalytic activity"/>
    <property type="evidence" value="ECO:0007669"/>
    <property type="project" value="InterPro"/>
</dbReference>
<comment type="caution">
    <text evidence="6">The sequence shown here is derived from an EMBL/GenBank/DDBJ whole genome shotgun (WGS) entry which is preliminary data.</text>
</comment>
<dbReference type="AlphaFoldDB" id="A0A399SS74"/>
<dbReference type="InterPro" id="IPR058240">
    <property type="entry name" value="rSAM_sf"/>
</dbReference>
<dbReference type="GO" id="GO:0051536">
    <property type="term" value="F:iron-sulfur cluster binding"/>
    <property type="evidence" value="ECO:0007669"/>
    <property type="project" value="UniProtKB-KW"/>
</dbReference>
<dbReference type="EMBL" id="QWEA01000017">
    <property type="protein sequence ID" value="RIJ44817.1"/>
    <property type="molecule type" value="Genomic_DNA"/>
</dbReference>
<keyword evidence="3" id="KW-0408">Iron</keyword>
<keyword evidence="2" id="KW-0479">Metal-binding</keyword>
<evidence type="ECO:0000256" key="1">
    <source>
        <dbReference type="ARBA" id="ARBA00022691"/>
    </source>
</evidence>
<evidence type="ECO:0000259" key="5">
    <source>
        <dbReference type="PROSITE" id="PS51918"/>
    </source>
</evidence>
<dbReference type="Pfam" id="PF04055">
    <property type="entry name" value="Radical_SAM"/>
    <property type="match status" value="1"/>
</dbReference>
<dbReference type="SFLD" id="SFLDS00029">
    <property type="entry name" value="Radical_SAM"/>
    <property type="match status" value="1"/>
</dbReference>
<dbReference type="CDD" id="cd01335">
    <property type="entry name" value="Radical_SAM"/>
    <property type="match status" value="1"/>
</dbReference>
<dbReference type="PROSITE" id="PS51918">
    <property type="entry name" value="RADICAL_SAM"/>
    <property type="match status" value="1"/>
</dbReference>
<feature type="domain" description="Radical SAM core" evidence="5">
    <location>
        <begin position="93"/>
        <end position="305"/>
    </location>
</feature>
<dbReference type="Gene3D" id="3.20.20.70">
    <property type="entry name" value="Aldolase class I"/>
    <property type="match status" value="1"/>
</dbReference>
<evidence type="ECO:0000256" key="3">
    <source>
        <dbReference type="ARBA" id="ARBA00023004"/>
    </source>
</evidence>
<organism evidence="6 7">
    <name type="scientific">Clavibacter michiganensis subsp. insidiosus</name>
    <dbReference type="NCBI Taxonomy" id="33014"/>
    <lineage>
        <taxon>Bacteria</taxon>
        <taxon>Bacillati</taxon>
        <taxon>Actinomycetota</taxon>
        <taxon>Actinomycetes</taxon>
        <taxon>Micrococcales</taxon>
        <taxon>Microbacteriaceae</taxon>
        <taxon>Clavibacter</taxon>
    </lineage>
</organism>
<proteinExistence type="predicted"/>
<evidence type="ECO:0000256" key="4">
    <source>
        <dbReference type="ARBA" id="ARBA00023014"/>
    </source>
</evidence>
<dbReference type="PANTHER" id="PTHR11228">
    <property type="entry name" value="RADICAL SAM DOMAIN PROTEIN"/>
    <property type="match status" value="1"/>
</dbReference>
<protein>
    <submittedName>
        <fullName evidence="6">Radical SAM protein</fullName>
    </submittedName>
</protein>
<sequence length="369" mass="40489">MGDGRDLVIGGDAPIRRTQLGDPLLRDGEDDGPLLAVRAADVSHRLPRAMRPQHGRRHAPVCNSRAGRPTVGSVALIESQAQGCDMTENPPLPITPPSVDWWMTSRCNLTCDYCWGPVPTKDDNSLRAIIAESILASQTPAVTFCGGEPLVVGDDVWHYSRAFRGQGKKTILNTNGELLESSLSRDPARRLVDHFDVIGISMDACDPDVHRDMRGKRATLAKAMRAVSLVQESGVQLKIATVVSSVNQHHIAEMARVVNDVIRPSVWRLYQYSSRGEYNRGVDRHALPTATFQSVTAEAMEIAGDVKVAASDSDTASCFIVSPEAKILLPRGDTYEILGDVRHDSIDSLWRQDPLAPEVVAYKKWLQKL</sequence>
<dbReference type="PANTHER" id="PTHR11228:SF7">
    <property type="entry name" value="PQQA PEPTIDE CYCLASE"/>
    <property type="match status" value="1"/>
</dbReference>
<dbReference type="SUPFAM" id="SSF102114">
    <property type="entry name" value="Radical SAM enzymes"/>
    <property type="match status" value="1"/>
</dbReference>
<reference evidence="6 7" key="1">
    <citation type="submission" date="2018-08" db="EMBL/GenBank/DDBJ databases">
        <title>Genome Sequence of Clavibacter michiganensis Subspecies type strains, and the Atypical Peach-Colored Strains Isolated from Tomato.</title>
        <authorList>
            <person name="Osdaghi E."/>
            <person name="Portier P."/>
            <person name="Briand M."/>
            <person name="Jacques M.-A."/>
        </authorList>
    </citation>
    <scope>NUCLEOTIDE SEQUENCE [LARGE SCALE GENOMIC DNA]</scope>
    <source>
        <strain evidence="6 7">CFBP 6488</strain>
    </source>
</reference>
<keyword evidence="4" id="KW-0411">Iron-sulfur</keyword>
<dbReference type="InterPro" id="IPR007197">
    <property type="entry name" value="rSAM"/>
</dbReference>
<evidence type="ECO:0000313" key="7">
    <source>
        <dbReference type="Proteomes" id="UP000266634"/>
    </source>
</evidence>